<evidence type="ECO:0000259" key="7">
    <source>
        <dbReference type="PROSITE" id="PS50888"/>
    </source>
</evidence>
<dbReference type="GO" id="GO:0046983">
    <property type="term" value="F:protein dimerization activity"/>
    <property type="evidence" value="ECO:0007669"/>
    <property type="project" value="InterPro"/>
</dbReference>
<organism evidence="8 9">
    <name type="scientific">Eufriesea mexicana</name>
    <dbReference type="NCBI Taxonomy" id="516756"/>
    <lineage>
        <taxon>Eukaryota</taxon>
        <taxon>Metazoa</taxon>
        <taxon>Ecdysozoa</taxon>
        <taxon>Arthropoda</taxon>
        <taxon>Hexapoda</taxon>
        <taxon>Insecta</taxon>
        <taxon>Pterygota</taxon>
        <taxon>Neoptera</taxon>
        <taxon>Endopterygota</taxon>
        <taxon>Hymenoptera</taxon>
        <taxon>Apocrita</taxon>
        <taxon>Aculeata</taxon>
        <taxon>Apoidea</taxon>
        <taxon>Anthophila</taxon>
        <taxon>Apidae</taxon>
        <taxon>Eufriesea</taxon>
    </lineage>
</organism>
<dbReference type="SUPFAM" id="SSF47459">
    <property type="entry name" value="HLH, helix-loop-helix DNA-binding domain"/>
    <property type="match status" value="1"/>
</dbReference>
<dbReference type="SMART" id="SM00353">
    <property type="entry name" value="HLH"/>
    <property type="match status" value="1"/>
</dbReference>
<feature type="region of interest" description="Disordered" evidence="6">
    <location>
        <begin position="59"/>
        <end position="78"/>
    </location>
</feature>
<evidence type="ECO:0000256" key="1">
    <source>
        <dbReference type="ARBA" id="ARBA00022473"/>
    </source>
</evidence>
<accession>A0A310STB6</accession>
<evidence type="ECO:0000256" key="5">
    <source>
        <dbReference type="ARBA" id="ARBA00023242"/>
    </source>
</evidence>
<dbReference type="GO" id="GO:0000978">
    <property type="term" value="F:RNA polymerase II cis-regulatory region sequence-specific DNA binding"/>
    <property type="evidence" value="ECO:0007669"/>
    <property type="project" value="TreeGrafter"/>
</dbReference>
<keyword evidence="5" id="KW-0539">Nucleus</keyword>
<dbReference type="GO" id="GO:0000981">
    <property type="term" value="F:DNA-binding transcription factor activity, RNA polymerase II-specific"/>
    <property type="evidence" value="ECO:0007669"/>
    <property type="project" value="TreeGrafter"/>
</dbReference>
<keyword evidence="9" id="KW-1185">Reference proteome</keyword>
<name>A0A310STB6_9HYME</name>
<dbReference type="FunFam" id="4.10.280.10:FF:000090">
    <property type="entry name" value="Salivary gland-expressed bHLH"/>
    <property type="match status" value="1"/>
</dbReference>
<dbReference type="GO" id="GO:0001707">
    <property type="term" value="P:mesoderm formation"/>
    <property type="evidence" value="ECO:0007669"/>
    <property type="project" value="TreeGrafter"/>
</dbReference>
<feature type="compositionally biased region" description="Low complexity" evidence="6">
    <location>
        <begin position="60"/>
        <end position="75"/>
    </location>
</feature>
<dbReference type="InterPro" id="IPR011598">
    <property type="entry name" value="bHLH_dom"/>
</dbReference>
<dbReference type="Gene3D" id="4.10.280.10">
    <property type="entry name" value="Helix-loop-helix DNA-binding domain"/>
    <property type="match status" value="1"/>
</dbReference>
<dbReference type="InterPro" id="IPR036638">
    <property type="entry name" value="HLH_DNA-bd_sf"/>
</dbReference>
<gene>
    <name evidence="8" type="ORF">WN48_06771</name>
</gene>
<evidence type="ECO:0000256" key="4">
    <source>
        <dbReference type="ARBA" id="ARBA00023163"/>
    </source>
</evidence>
<dbReference type="PANTHER" id="PTHR20937">
    <property type="entry name" value="IP14615P"/>
    <property type="match status" value="1"/>
</dbReference>
<dbReference type="Proteomes" id="UP000250275">
    <property type="component" value="Unassembled WGS sequence"/>
</dbReference>
<dbReference type="OrthoDB" id="9946827at2759"/>
<keyword evidence="2" id="KW-0805">Transcription regulation</keyword>
<evidence type="ECO:0000256" key="6">
    <source>
        <dbReference type="SAM" id="MobiDB-lite"/>
    </source>
</evidence>
<evidence type="ECO:0000313" key="9">
    <source>
        <dbReference type="Proteomes" id="UP000250275"/>
    </source>
</evidence>
<protein>
    <submittedName>
        <fullName evidence="8">Mesoderm posterior protein 2</fullName>
    </submittedName>
</protein>
<dbReference type="GO" id="GO:0005634">
    <property type="term" value="C:nucleus"/>
    <property type="evidence" value="ECO:0007669"/>
    <property type="project" value="TreeGrafter"/>
</dbReference>
<dbReference type="AlphaFoldDB" id="A0A310STB6"/>
<sequence length="296" mass="34989">MDSEEYSNELSRNEVKFPFNPLLKWNSRIQGYFHYRSENDSTNEECSHSPILLDLDKNSKQQQQEILNQEENSSSKLSSINQYLQDQLVRNGPENSSIPRQQCGRRSWQDENFENRQQNNDRVFVIRVPEPEVINTHPHLEILHETNIKSVQREPSQTEKDYKKSACDRERTRMRDMNRAFELLRSKLPICKPPGKKLSKIESLRHAITYIRHLQSLLEPQYNYVSTVPERSFYANSAPVTTTTSLERLELSDFDRFKLRKARQIRNRLRTDVFYRLKKKAKKAKAAGTSEKVEKK</sequence>
<keyword evidence="1" id="KW-0217">Developmental protein</keyword>
<dbReference type="InterPro" id="IPR040259">
    <property type="entry name" value="Mesogenin/MesP"/>
</dbReference>
<proteinExistence type="predicted"/>
<dbReference type="Pfam" id="PF00010">
    <property type="entry name" value="HLH"/>
    <property type="match status" value="1"/>
</dbReference>
<reference evidence="8 9" key="1">
    <citation type="submission" date="2015-07" db="EMBL/GenBank/DDBJ databases">
        <title>The genome of Eufriesea mexicana.</title>
        <authorList>
            <person name="Pan H."/>
            <person name="Kapheim K."/>
        </authorList>
    </citation>
    <scope>NUCLEOTIDE SEQUENCE [LARGE SCALE GENOMIC DNA]</scope>
    <source>
        <strain evidence="8">0111107269</strain>
        <tissue evidence="8">Whole body</tissue>
    </source>
</reference>
<evidence type="ECO:0000256" key="2">
    <source>
        <dbReference type="ARBA" id="ARBA00023015"/>
    </source>
</evidence>
<keyword evidence="3" id="KW-0238">DNA-binding</keyword>
<evidence type="ECO:0000313" key="8">
    <source>
        <dbReference type="EMBL" id="OAD62953.1"/>
    </source>
</evidence>
<evidence type="ECO:0000256" key="3">
    <source>
        <dbReference type="ARBA" id="ARBA00023125"/>
    </source>
</evidence>
<dbReference type="PANTHER" id="PTHR20937:SF3">
    <property type="entry name" value="IP14615P"/>
    <property type="match status" value="1"/>
</dbReference>
<dbReference type="CDD" id="cd11390">
    <property type="entry name" value="bHLH_TS"/>
    <property type="match status" value="1"/>
</dbReference>
<feature type="domain" description="BHLH" evidence="7">
    <location>
        <begin position="161"/>
        <end position="214"/>
    </location>
</feature>
<keyword evidence="4" id="KW-0804">Transcription</keyword>
<dbReference type="EMBL" id="KQ759767">
    <property type="protein sequence ID" value="OAD62953.1"/>
    <property type="molecule type" value="Genomic_DNA"/>
</dbReference>
<dbReference type="PROSITE" id="PS50888">
    <property type="entry name" value="BHLH"/>
    <property type="match status" value="1"/>
</dbReference>